<dbReference type="NCBIfam" id="TIGR04183">
    <property type="entry name" value="Por_Secre_tail"/>
    <property type="match status" value="1"/>
</dbReference>
<dbReference type="GO" id="GO:0006508">
    <property type="term" value="P:proteolysis"/>
    <property type="evidence" value="ECO:0007669"/>
    <property type="project" value="UniProtKB-KW"/>
</dbReference>
<proteinExistence type="inferred from homology"/>
<dbReference type="PROSITE" id="PS51892">
    <property type="entry name" value="SUBTILASE"/>
    <property type="match status" value="1"/>
</dbReference>
<accession>A0A1F7F1M2</accession>
<feature type="signal peptide" evidence="6">
    <location>
        <begin position="1"/>
        <end position="24"/>
    </location>
</feature>
<evidence type="ECO:0000256" key="3">
    <source>
        <dbReference type="ARBA" id="ARBA00022801"/>
    </source>
</evidence>
<feature type="active site" description="Charge relay system" evidence="5">
    <location>
        <position position="121"/>
    </location>
</feature>
<evidence type="ECO:0000259" key="8">
    <source>
        <dbReference type="Pfam" id="PF18962"/>
    </source>
</evidence>
<evidence type="ECO:0000256" key="5">
    <source>
        <dbReference type="PROSITE-ProRule" id="PRU01240"/>
    </source>
</evidence>
<feature type="domain" description="Secretion system C-terminal sorting" evidence="8">
    <location>
        <begin position="528"/>
        <end position="604"/>
    </location>
</feature>
<comment type="similarity">
    <text evidence="1 5">Belongs to the peptidase S8 family.</text>
</comment>
<reference evidence="9 10" key="1">
    <citation type="journal article" date="2016" name="Nat. Commun.">
        <title>Thousands of microbial genomes shed light on interconnected biogeochemical processes in an aquifer system.</title>
        <authorList>
            <person name="Anantharaman K."/>
            <person name="Brown C.T."/>
            <person name="Hug L.A."/>
            <person name="Sharon I."/>
            <person name="Castelle C.J."/>
            <person name="Probst A.J."/>
            <person name="Thomas B.C."/>
            <person name="Singh A."/>
            <person name="Wilkins M.J."/>
            <person name="Karaoz U."/>
            <person name="Brodie E.L."/>
            <person name="Williams K.H."/>
            <person name="Hubbard S.S."/>
            <person name="Banfield J.F."/>
        </authorList>
    </citation>
    <scope>NUCLEOTIDE SEQUENCE [LARGE SCALE GENOMIC DNA]</scope>
</reference>
<keyword evidence="4 5" id="KW-0720">Serine protease</keyword>
<dbReference type="GO" id="GO:0004252">
    <property type="term" value="F:serine-type endopeptidase activity"/>
    <property type="evidence" value="ECO:0007669"/>
    <property type="project" value="UniProtKB-UniRule"/>
</dbReference>
<evidence type="ECO:0000256" key="4">
    <source>
        <dbReference type="ARBA" id="ARBA00022825"/>
    </source>
</evidence>
<gene>
    <name evidence="9" type="ORF">A2519_21840</name>
</gene>
<comment type="caution">
    <text evidence="9">The sequence shown here is derived from an EMBL/GenBank/DDBJ whole genome shotgun (WGS) entry which is preliminary data.</text>
</comment>
<dbReference type="InterPro" id="IPR000209">
    <property type="entry name" value="Peptidase_S8/S53_dom"/>
</dbReference>
<evidence type="ECO:0000256" key="1">
    <source>
        <dbReference type="ARBA" id="ARBA00011073"/>
    </source>
</evidence>
<dbReference type="Gene3D" id="3.40.50.200">
    <property type="entry name" value="Peptidase S8/S53 domain"/>
    <property type="match status" value="2"/>
</dbReference>
<dbReference type="InterPro" id="IPR015500">
    <property type="entry name" value="Peptidase_S8_subtilisin-rel"/>
</dbReference>
<sequence>MGICRFTMIVLALLVCRAWNLNQARVLIGTDYYHNRGYKGAGVICGIVDDVDITFNDFRDPITHETRVLAYKRYWEDTGGVGHWDIWDKTRIDSLLNADYPYDAYHYYDSASVFHNRRNNHGTVIANIMAGNGTSLKHDSTPANFIGIAPESKLVIVSKAKDSCLYYIDSVARSHNMPWSANLSWVYGPEAELNALTGQGKRGRAAFIASGNDNFRNFRRIAYPANDTIETMTFGLDTLSNLQVASGLYFYMSVFNILFSDTSKVRVRFNSQYGASRTFTWHDTTAADSLIILYSFGSNVYEGVNVRVYPGERQKFWYEAQSRRTTNWSVDLIKTKTVVAETVDIAFSWETNHYHPYGILPHMAFDTSRYTLVEFPLAQEAIIVGGNYFRPINDTIHGVGEICDYSSVGPTFDNRMRPDVVAPSHGITTLAVENDADTNSILGTVWMGTSFSSPMAAGAAALLLQEDSTRDAADIRQILHERAQANAYTGELPNTVYGWGVLNIDPNPTPVVNSTVGKDNGPWLSCHPNPFNPVVTIAGGGQWAAGSKVIRLEIYDLHGKLIYLLQAASRQLCAGITWEASSQPSGMYIVRVQNGKKVVSSRIVLVK</sequence>
<evidence type="ECO:0000256" key="6">
    <source>
        <dbReference type="SAM" id="SignalP"/>
    </source>
</evidence>
<dbReference type="PANTHER" id="PTHR43399:SF4">
    <property type="entry name" value="CELL WALL-ASSOCIATED PROTEASE"/>
    <property type="match status" value="1"/>
</dbReference>
<dbReference type="InterPro" id="IPR036852">
    <property type="entry name" value="Peptidase_S8/S53_dom_sf"/>
</dbReference>
<evidence type="ECO:0000259" key="7">
    <source>
        <dbReference type="Pfam" id="PF00082"/>
    </source>
</evidence>
<dbReference type="SUPFAM" id="SSF52743">
    <property type="entry name" value="Subtilisin-like"/>
    <property type="match status" value="1"/>
</dbReference>
<dbReference type="InterPro" id="IPR051048">
    <property type="entry name" value="Peptidase_S8/S53_subtilisin"/>
</dbReference>
<dbReference type="PANTHER" id="PTHR43399">
    <property type="entry name" value="SUBTILISIN-RELATED"/>
    <property type="match status" value="1"/>
</dbReference>
<dbReference type="PROSITE" id="PS00138">
    <property type="entry name" value="SUBTILASE_SER"/>
    <property type="match status" value="1"/>
</dbReference>
<dbReference type="Proteomes" id="UP000179243">
    <property type="component" value="Unassembled WGS sequence"/>
</dbReference>
<dbReference type="EMBL" id="MFYX01000145">
    <property type="protein sequence ID" value="OGK00565.1"/>
    <property type="molecule type" value="Genomic_DNA"/>
</dbReference>
<evidence type="ECO:0000313" key="10">
    <source>
        <dbReference type="Proteomes" id="UP000179243"/>
    </source>
</evidence>
<dbReference type="Pfam" id="PF00082">
    <property type="entry name" value="Peptidase_S8"/>
    <property type="match status" value="1"/>
</dbReference>
<feature type="active site" description="Charge relay system" evidence="5">
    <location>
        <position position="49"/>
    </location>
</feature>
<dbReference type="AlphaFoldDB" id="A0A1F7F1M2"/>
<organism evidence="9 10">
    <name type="scientific">Candidatus Raymondbacteria bacterium RIFOXYD12_FULL_49_13</name>
    <dbReference type="NCBI Taxonomy" id="1817890"/>
    <lineage>
        <taxon>Bacteria</taxon>
        <taxon>Raymondiibacteriota</taxon>
    </lineage>
</organism>
<keyword evidence="2 5" id="KW-0645">Protease</keyword>
<dbReference type="Pfam" id="PF18962">
    <property type="entry name" value="Por_Secre_tail"/>
    <property type="match status" value="1"/>
</dbReference>
<dbReference type="InterPro" id="IPR023828">
    <property type="entry name" value="Peptidase_S8_Ser-AS"/>
</dbReference>
<name>A0A1F7F1M2_UNCRA</name>
<dbReference type="PRINTS" id="PR00723">
    <property type="entry name" value="SUBTILISIN"/>
</dbReference>
<feature type="active site" description="Charge relay system" evidence="5">
    <location>
        <position position="450"/>
    </location>
</feature>
<feature type="chain" id="PRO_5009528331" description="Peptidase S8/S53 domain-containing protein" evidence="6">
    <location>
        <begin position="25"/>
        <end position="607"/>
    </location>
</feature>
<evidence type="ECO:0008006" key="11">
    <source>
        <dbReference type="Google" id="ProtNLM"/>
    </source>
</evidence>
<dbReference type="InterPro" id="IPR026444">
    <property type="entry name" value="Secre_tail"/>
</dbReference>
<protein>
    <recommendedName>
        <fullName evidence="11">Peptidase S8/S53 domain-containing protein</fullName>
    </recommendedName>
</protein>
<evidence type="ECO:0000313" key="9">
    <source>
        <dbReference type="EMBL" id="OGK00565.1"/>
    </source>
</evidence>
<keyword evidence="3 5" id="KW-0378">Hydrolase</keyword>
<evidence type="ECO:0000256" key="2">
    <source>
        <dbReference type="ARBA" id="ARBA00022670"/>
    </source>
</evidence>
<keyword evidence="6" id="KW-0732">Signal</keyword>
<feature type="domain" description="Peptidase S8/S53" evidence="7">
    <location>
        <begin position="105"/>
        <end position="500"/>
    </location>
</feature>